<proteinExistence type="predicted"/>
<evidence type="ECO:0000313" key="4">
    <source>
        <dbReference type="Proteomes" id="UP000663877"/>
    </source>
</evidence>
<dbReference type="Proteomes" id="UP000663877">
    <property type="component" value="Unassembled WGS sequence"/>
</dbReference>
<dbReference type="InterPro" id="IPR015915">
    <property type="entry name" value="Kelch-typ_b-propeller"/>
</dbReference>
<dbReference type="SUPFAM" id="SSF117281">
    <property type="entry name" value="Kelch motif"/>
    <property type="match status" value="1"/>
</dbReference>
<protein>
    <submittedName>
        <fullName evidence="3">Uncharacterized protein</fullName>
    </submittedName>
</protein>
<evidence type="ECO:0000313" key="3">
    <source>
        <dbReference type="EMBL" id="CAF1003191.1"/>
    </source>
</evidence>
<organism evidence="3 4">
    <name type="scientific">Adineta steineri</name>
    <dbReference type="NCBI Taxonomy" id="433720"/>
    <lineage>
        <taxon>Eukaryota</taxon>
        <taxon>Metazoa</taxon>
        <taxon>Spiralia</taxon>
        <taxon>Gnathifera</taxon>
        <taxon>Rotifera</taxon>
        <taxon>Eurotatoria</taxon>
        <taxon>Bdelloidea</taxon>
        <taxon>Adinetida</taxon>
        <taxon>Adinetidae</taxon>
        <taxon>Adineta</taxon>
    </lineage>
</organism>
<dbReference type="AlphaFoldDB" id="A0A814H197"/>
<accession>A0A814H197</accession>
<reference evidence="3" key="1">
    <citation type="submission" date="2021-02" db="EMBL/GenBank/DDBJ databases">
        <authorList>
            <person name="Nowell W R."/>
        </authorList>
    </citation>
    <scope>NUCLEOTIDE SEQUENCE</scope>
</reference>
<gene>
    <name evidence="3" type="ORF">BJG266_LOCUS16048</name>
</gene>
<dbReference type="InterPro" id="IPR006652">
    <property type="entry name" value="Kelch_1"/>
</dbReference>
<sequence length="286" mass="31817">MNTITCFCLEWSVTGNMTNARGYHTASVLPNGKVLVTGGLSNSYFLNSAELYDPSTDIWTTTSNMTNARHMHTVSVLLSGKILVTGGSIGNNVFNSAELYDSSTGIWATIRNMTSRRFRHTASVLSNGIVLVTGGSIIGSGTLNSAELNMVESNAGHNLKQDLVEKHRNVVGQQQPIIIVNGNKDQNKIFEQSFAEYSRVTNRPLYVFDNVDECCDFVYEQASSNEEAKCIVLVQDQFANELIPSIVHAEQIEDIIILNENPPSQQERESMREYTKVRELMKSYFL</sequence>
<dbReference type="PANTHER" id="PTHR46344:SF27">
    <property type="entry name" value="KELCH REPEAT SUPERFAMILY PROTEIN"/>
    <property type="match status" value="1"/>
</dbReference>
<dbReference type="PANTHER" id="PTHR46344">
    <property type="entry name" value="OS02G0202900 PROTEIN"/>
    <property type="match status" value="1"/>
</dbReference>
<dbReference type="InterPro" id="IPR037293">
    <property type="entry name" value="Gal_Oxidase_central_sf"/>
</dbReference>
<dbReference type="Pfam" id="PF01344">
    <property type="entry name" value="Kelch_1"/>
    <property type="match status" value="2"/>
</dbReference>
<evidence type="ECO:0000256" key="1">
    <source>
        <dbReference type="ARBA" id="ARBA00022441"/>
    </source>
</evidence>
<name>A0A814H197_9BILA</name>
<dbReference type="Gene3D" id="2.130.10.80">
    <property type="entry name" value="Galactose oxidase/kelch, beta-propeller"/>
    <property type="match status" value="2"/>
</dbReference>
<comment type="caution">
    <text evidence="3">The sequence shown here is derived from an EMBL/GenBank/DDBJ whole genome shotgun (WGS) entry which is preliminary data.</text>
</comment>
<keyword evidence="1" id="KW-0880">Kelch repeat</keyword>
<keyword evidence="2" id="KW-0677">Repeat</keyword>
<evidence type="ECO:0000256" key="2">
    <source>
        <dbReference type="ARBA" id="ARBA00022737"/>
    </source>
</evidence>
<dbReference type="SMART" id="SM00612">
    <property type="entry name" value="Kelch"/>
    <property type="match status" value="2"/>
</dbReference>
<dbReference type="EMBL" id="CAJNOI010000073">
    <property type="protein sequence ID" value="CAF1003191.1"/>
    <property type="molecule type" value="Genomic_DNA"/>
</dbReference>